<evidence type="ECO:0000313" key="3">
    <source>
        <dbReference type="Proteomes" id="UP000694565"/>
    </source>
</evidence>
<dbReference type="Proteomes" id="UP000694565">
    <property type="component" value="Unplaced"/>
</dbReference>
<feature type="compositionally biased region" description="Polar residues" evidence="1">
    <location>
        <begin position="44"/>
        <end position="56"/>
    </location>
</feature>
<reference evidence="2" key="1">
    <citation type="submission" date="2025-08" db="UniProtKB">
        <authorList>
            <consortium name="Ensembl"/>
        </authorList>
    </citation>
    <scope>IDENTIFICATION</scope>
</reference>
<dbReference type="AlphaFoldDB" id="A0A8C3ANW2"/>
<evidence type="ECO:0000313" key="2">
    <source>
        <dbReference type="Ensembl" id="ENSCLMP00005045127.1"/>
    </source>
</evidence>
<name>A0A8C3ANW2_CYCLU</name>
<accession>A0A8C3ANW2</accession>
<keyword evidence="3" id="KW-1185">Reference proteome</keyword>
<sequence>MSDKRQRARVQGSWAKQPPKHSGPTGAVPNSQPPNNVNPEPSSWGSGPQKTPKTFEFNQPTKVDATANVLVRCAFYLFIIFREMSECFCLSICSRLRLLPGFLSPEEADWMFSKLLNRPFSQLALVHLVCYSAIAP</sequence>
<evidence type="ECO:0000256" key="1">
    <source>
        <dbReference type="SAM" id="MobiDB-lite"/>
    </source>
</evidence>
<organism evidence="2 3">
    <name type="scientific">Cyclopterus lumpus</name>
    <name type="common">Lumpsucker</name>
    <dbReference type="NCBI Taxonomy" id="8103"/>
    <lineage>
        <taxon>Eukaryota</taxon>
        <taxon>Metazoa</taxon>
        <taxon>Chordata</taxon>
        <taxon>Craniata</taxon>
        <taxon>Vertebrata</taxon>
        <taxon>Euteleostomi</taxon>
        <taxon>Actinopterygii</taxon>
        <taxon>Neopterygii</taxon>
        <taxon>Teleostei</taxon>
        <taxon>Neoteleostei</taxon>
        <taxon>Acanthomorphata</taxon>
        <taxon>Eupercaria</taxon>
        <taxon>Perciformes</taxon>
        <taxon>Cottioidei</taxon>
        <taxon>Cottales</taxon>
        <taxon>Cyclopteridae</taxon>
        <taxon>Cyclopterus</taxon>
    </lineage>
</organism>
<protein>
    <submittedName>
        <fullName evidence="2">AlkB homolog 3, alpha-ketoglutarate dependent dioxygenase</fullName>
    </submittedName>
</protein>
<reference evidence="2" key="2">
    <citation type="submission" date="2025-09" db="UniProtKB">
        <authorList>
            <consortium name="Ensembl"/>
        </authorList>
    </citation>
    <scope>IDENTIFICATION</scope>
</reference>
<dbReference type="Ensembl" id="ENSCLMT00005046709.1">
    <property type="protein sequence ID" value="ENSCLMP00005045127.1"/>
    <property type="gene ID" value="ENSCLMG00005020821.1"/>
</dbReference>
<proteinExistence type="predicted"/>
<dbReference type="GeneTree" id="ENSGT00940000157226"/>
<feature type="compositionally biased region" description="Low complexity" evidence="1">
    <location>
        <begin position="29"/>
        <end position="43"/>
    </location>
</feature>
<feature type="region of interest" description="Disordered" evidence="1">
    <location>
        <begin position="1"/>
        <end position="56"/>
    </location>
</feature>